<organism evidence="3 4">
    <name type="scientific">Elysia marginata</name>
    <dbReference type="NCBI Taxonomy" id="1093978"/>
    <lineage>
        <taxon>Eukaryota</taxon>
        <taxon>Metazoa</taxon>
        <taxon>Spiralia</taxon>
        <taxon>Lophotrochozoa</taxon>
        <taxon>Mollusca</taxon>
        <taxon>Gastropoda</taxon>
        <taxon>Heterobranchia</taxon>
        <taxon>Euthyneura</taxon>
        <taxon>Panpulmonata</taxon>
        <taxon>Sacoglossa</taxon>
        <taxon>Placobranchoidea</taxon>
        <taxon>Plakobranchidae</taxon>
        <taxon>Elysia</taxon>
    </lineage>
</organism>
<dbReference type="AlphaFoldDB" id="A0AAV4FP04"/>
<dbReference type="Proteomes" id="UP000762676">
    <property type="component" value="Unassembled WGS sequence"/>
</dbReference>
<dbReference type="InterPro" id="IPR001878">
    <property type="entry name" value="Znf_CCHC"/>
</dbReference>
<name>A0AAV4FP04_9GAST</name>
<dbReference type="GO" id="GO:0008270">
    <property type="term" value="F:zinc ion binding"/>
    <property type="evidence" value="ECO:0007669"/>
    <property type="project" value="InterPro"/>
</dbReference>
<dbReference type="SMART" id="SM00343">
    <property type="entry name" value="ZnF_C2HC"/>
    <property type="match status" value="2"/>
</dbReference>
<feature type="compositionally biased region" description="Polar residues" evidence="1">
    <location>
        <begin position="14"/>
        <end position="30"/>
    </location>
</feature>
<protein>
    <submittedName>
        <fullName evidence="3">Retrovirus-related Pol polyprotein from transposon TNT 1-94</fullName>
    </submittedName>
</protein>
<keyword evidence="4" id="KW-1185">Reference proteome</keyword>
<reference evidence="3 4" key="1">
    <citation type="journal article" date="2021" name="Elife">
        <title>Chloroplast acquisition without the gene transfer in kleptoplastic sea slugs, Plakobranchus ocellatus.</title>
        <authorList>
            <person name="Maeda T."/>
            <person name="Takahashi S."/>
            <person name="Yoshida T."/>
            <person name="Shimamura S."/>
            <person name="Takaki Y."/>
            <person name="Nagai Y."/>
            <person name="Toyoda A."/>
            <person name="Suzuki Y."/>
            <person name="Arimoto A."/>
            <person name="Ishii H."/>
            <person name="Satoh N."/>
            <person name="Nishiyama T."/>
            <person name="Hasebe M."/>
            <person name="Maruyama T."/>
            <person name="Minagawa J."/>
            <person name="Obokata J."/>
            <person name="Shigenobu S."/>
        </authorList>
    </citation>
    <scope>NUCLEOTIDE SEQUENCE [LARGE SCALE GENOMIC DNA]</scope>
</reference>
<feature type="region of interest" description="Disordered" evidence="1">
    <location>
        <begin position="1"/>
        <end position="39"/>
    </location>
</feature>
<feature type="region of interest" description="Disordered" evidence="1">
    <location>
        <begin position="75"/>
        <end position="104"/>
    </location>
</feature>
<dbReference type="EMBL" id="BMAT01004514">
    <property type="protein sequence ID" value="GFR74954.1"/>
    <property type="molecule type" value="Genomic_DNA"/>
</dbReference>
<accession>A0AAV4FP04</accession>
<evidence type="ECO:0000313" key="3">
    <source>
        <dbReference type="EMBL" id="GFR74954.1"/>
    </source>
</evidence>
<comment type="caution">
    <text evidence="3">The sequence shown here is derived from an EMBL/GenBank/DDBJ whole genome shotgun (WGS) entry which is preliminary data.</text>
</comment>
<feature type="compositionally biased region" description="Basic residues" evidence="1">
    <location>
        <begin position="87"/>
        <end position="98"/>
    </location>
</feature>
<feature type="domain" description="CCHC-type" evidence="2">
    <location>
        <begin position="60"/>
        <end position="76"/>
    </location>
</feature>
<dbReference type="GO" id="GO:0003676">
    <property type="term" value="F:nucleic acid binding"/>
    <property type="evidence" value="ECO:0007669"/>
    <property type="project" value="InterPro"/>
</dbReference>
<sequence length="126" mass="14309">MEMAQKDAVEMQGQPMTNQPAVHAVKTTQFKRPASKNFPPCPSCGKANHKRSDCFHKDSTCNHCHKKGHLQTVCRSKGQQGHSAKNYTKKQYRPKPKQSLHEVSPDEQQFTLELFKLSTASKKFLI</sequence>
<evidence type="ECO:0000256" key="1">
    <source>
        <dbReference type="SAM" id="MobiDB-lite"/>
    </source>
</evidence>
<gene>
    <name evidence="3" type="ORF">ElyMa_002175900</name>
</gene>
<evidence type="ECO:0000259" key="2">
    <source>
        <dbReference type="SMART" id="SM00343"/>
    </source>
</evidence>
<feature type="domain" description="CCHC-type" evidence="2">
    <location>
        <begin position="40"/>
        <end position="56"/>
    </location>
</feature>
<proteinExistence type="predicted"/>
<feature type="compositionally biased region" description="Polar residues" evidence="1">
    <location>
        <begin position="75"/>
        <end position="86"/>
    </location>
</feature>
<evidence type="ECO:0000313" key="4">
    <source>
        <dbReference type="Proteomes" id="UP000762676"/>
    </source>
</evidence>